<protein>
    <recommendedName>
        <fullName evidence="4">Actin-related protein 3</fullName>
    </recommendedName>
</protein>
<dbReference type="Gene3D" id="3.90.640.10">
    <property type="entry name" value="Actin, Chain A, domain 4"/>
    <property type="match status" value="1"/>
</dbReference>
<organism evidence="2">
    <name type="scientific">Medioppia subpectinata</name>
    <dbReference type="NCBI Taxonomy" id="1979941"/>
    <lineage>
        <taxon>Eukaryota</taxon>
        <taxon>Metazoa</taxon>
        <taxon>Ecdysozoa</taxon>
        <taxon>Arthropoda</taxon>
        <taxon>Chelicerata</taxon>
        <taxon>Arachnida</taxon>
        <taxon>Acari</taxon>
        <taxon>Acariformes</taxon>
        <taxon>Sarcoptiformes</taxon>
        <taxon>Oribatida</taxon>
        <taxon>Brachypylina</taxon>
        <taxon>Oppioidea</taxon>
        <taxon>Oppiidae</taxon>
        <taxon>Medioppia</taxon>
    </lineage>
</organism>
<dbReference type="Pfam" id="PF00022">
    <property type="entry name" value="Actin"/>
    <property type="match status" value="1"/>
</dbReference>
<dbReference type="OrthoDB" id="421448at2759"/>
<dbReference type="PANTHER" id="PTHR11937">
    <property type="entry name" value="ACTIN"/>
    <property type="match status" value="1"/>
</dbReference>
<evidence type="ECO:0008006" key="4">
    <source>
        <dbReference type="Google" id="ProtNLM"/>
    </source>
</evidence>
<dbReference type="InterPro" id="IPR043129">
    <property type="entry name" value="ATPase_NBD"/>
</dbReference>
<name>A0A7R9Q515_9ACAR</name>
<comment type="similarity">
    <text evidence="1">Belongs to the actin family.</text>
</comment>
<dbReference type="Proteomes" id="UP000759131">
    <property type="component" value="Unassembled WGS sequence"/>
</dbReference>
<dbReference type="CDD" id="cd10221">
    <property type="entry name" value="ASKHA_NBD_Arp3-like"/>
    <property type="match status" value="1"/>
</dbReference>
<keyword evidence="3" id="KW-1185">Reference proteome</keyword>
<reference evidence="2" key="1">
    <citation type="submission" date="2020-11" db="EMBL/GenBank/DDBJ databases">
        <authorList>
            <person name="Tran Van P."/>
        </authorList>
    </citation>
    <scope>NUCLEOTIDE SEQUENCE</scope>
</reference>
<gene>
    <name evidence="2" type="ORF">OSB1V03_LOCUS12910</name>
</gene>
<dbReference type="EMBL" id="OC865669">
    <property type="protein sequence ID" value="CAD7632507.1"/>
    <property type="molecule type" value="Genomic_DNA"/>
</dbReference>
<evidence type="ECO:0000313" key="2">
    <source>
        <dbReference type="EMBL" id="CAD7632507.1"/>
    </source>
</evidence>
<evidence type="ECO:0000313" key="3">
    <source>
        <dbReference type="Proteomes" id="UP000759131"/>
    </source>
</evidence>
<dbReference type="InterPro" id="IPR004000">
    <property type="entry name" value="Actin"/>
</dbReference>
<sequence length="407" mass="45893">MAGRLPAIVIDSGTGYAVIITSSHIHVHPMNDRYTKLGFSSNNKPEFIPSVVAIKEEPNVGDEADRRLTIGIDVSVGEEALSQSAHTVKYPIQHGVVEDWDLMRLYWEECIYKYLKTKPEDHYFLVADPPLNTPENCESMAEIMFESFSVPGLCIAAQPVLALIASWASQEVDERESTGIIIESGDCGTHCTPVVDHNVIKSCVQHISIAGRHITLYVQNVLRERESAIPPTQSLATAEAIKEQFCYVCPDIDTEFERYYSNPNEWMKKYSATNAITKQPFEVDVRFERFLGPELLFSPESATPLSETVDNCIQNCPINVRPALYKNIVLSGGSTMFKNFGRRLQRDIQRIANRRADPMEVRVVSHHTQRYAVWFGGSMLTSTPQLESHFFTRAQYEEHGSSVWVSL</sequence>
<dbReference type="AlphaFoldDB" id="A0A7R9Q515"/>
<dbReference type="EMBL" id="CAJPIZ010011094">
    <property type="protein sequence ID" value="CAG2112937.1"/>
    <property type="molecule type" value="Genomic_DNA"/>
</dbReference>
<proteinExistence type="inferred from homology"/>
<dbReference type="SUPFAM" id="SSF53067">
    <property type="entry name" value="Actin-like ATPase domain"/>
    <property type="match status" value="2"/>
</dbReference>
<dbReference type="SMART" id="SM00268">
    <property type="entry name" value="ACTIN"/>
    <property type="match status" value="1"/>
</dbReference>
<evidence type="ECO:0000256" key="1">
    <source>
        <dbReference type="RuleBase" id="RU000487"/>
    </source>
</evidence>
<dbReference type="Gene3D" id="3.30.420.40">
    <property type="match status" value="2"/>
</dbReference>
<accession>A0A7R9Q515</accession>